<keyword evidence="5" id="KW-0472">Membrane</keyword>
<dbReference type="Gene3D" id="1.25.10.10">
    <property type="entry name" value="Leucine-rich Repeat Variant"/>
    <property type="match status" value="1"/>
</dbReference>
<dbReference type="GO" id="GO:0006886">
    <property type="term" value="P:intracellular protein transport"/>
    <property type="evidence" value="ECO:0007669"/>
    <property type="project" value="InterPro"/>
</dbReference>
<name>A0A899G5Z2_9ASCO</name>
<dbReference type="InterPro" id="IPR008728">
    <property type="entry name" value="Elongator_complex_protein_4"/>
</dbReference>
<dbReference type="Proteomes" id="UP000663699">
    <property type="component" value="Chromosome 13"/>
</dbReference>
<dbReference type="InterPro" id="IPR002553">
    <property type="entry name" value="Clathrin/coatomer_adapt-like_N"/>
</dbReference>
<proteinExistence type="inferred from homology"/>
<dbReference type="UniPathway" id="UPA00988"/>
<sequence length="1149" mass="130729">MSFKKRTTPKSQNTEKISKNSSLYTGKSLKNGVCPSPLNGIHITSSGCSSFDSITGLGGLPLGTGFLIEETGTADFSSSLLRYFVAEGILHGHAIWVGGVPRSWLQNLPGESTMHFEKNRQSSETMKIAWRYYHMGEFEGNIGLSRGPGIHKSENIPYCHTFDLTKQLEIPGNATTVCSRCITTSSKPYNQFISDILKLLSSESPEIIRLIIPGILSPALYPSEALKQKNILEFFHTLRALLRIYSNRLVAMISIPTQLYSRETGIVRYLELLSDGVLELIPFSNSDSTNGFQGLLKVHKLPFSQNSINSNNDLAFKISRKQFSIEPWVLPPANETESYTGEKAINTSIPNLSYVFINSLIMSQEINLTSDFQDLSLKAEHLNLDRDHSLSSQISRLLNSQSEKDKLCGLRKVIYSMSSGMDMSEYFMSVVRNISSSNFEIQKLVYIYITRYSDYDPNLSLLSINTIQRKLNDKNQILRGSAIRMLSGIRVPAISKIILFEIKRCIMDMSFYVRKAAAISMVKCYRLDSSSLPILIEYLLILFNDQSHFVFGSALFVFQELCLDRLDLIHPYYRKICRVLRKLSEWDQVTALNVLLVYARKCFLKPSDKTCYNSEDLNKKKSFFDGESNGKADDSLNNILDKDLDLLLTSIIPLLRSRNSSVIMAACKILYYIGPLTKQSELAKPLIYLLKEGSDIQYIVLTNIAAIATKYPSFFSPFYKHFFIYPSDSQSIWELKLEILALIARKENIKDILEELKWHTKSSNPDIIYKAIKSIGYCAINHHSISELCLQDLIGNINSINDTLIVESICIISQLIQLNPKSNLHYIEQLVLYYDSITAASAKACIIYLMSKNIFNLPKLSLDMLRILAKSFSQQEEIVKSQIVTFAVKLYVIYNSNCFEENLEDSPLDVFLKNSKISNISNENNIPSSLILEKNKMSEDEAIYNDPSNKLIVTKLYNYIMLLARYDLSYDLRDRARLYKSLALNSTSLFTQKVIFSFSPNINMTIDSIGRETFTLGTLSLTLSKQIKGYKNLPNWPDDFTQLPDPNLREEKHNNIFEDTNNDFLKASTSKKNKKDNPVLSNINLIEIQDLDDFYRSNTDTDTEDEDSKTEIESEFNSNYEKNTNSESIEKETSFKNEEEDDQQTMPLL</sequence>
<evidence type="ECO:0000256" key="2">
    <source>
        <dbReference type="ARBA" id="ARBA00006613"/>
    </source>
</evidence>
<keyword evidence="4" id="KW-0653">Protein transport</keyword>
<feature type="region of interest" description="Disordered" evidence="6">
    <location>
        <begin position="1096"/>
        <end position="1149"/>
    </location>
</feature>
<keyword evidence="3" id="KW-0813">Transport</keyword>
<dbReference type="Pfam" id="PF01602">
    <property type="entry name" value="Adaptin_N"/>
    <property type="match status" value="1"/>
</dbReference>
<dbReference type="CDD" id="cd19494">
    <property type="entry name" value="Elp4"/>
    <property type="match status" value="1"/>
</dbReference>
<comment type="similarity">
    <text evidence="2">Belongs to the adaptor complexes large subunit family.</text>
</comment>
<feature type="compositionally biased region" description="Basic and acidic residues" evidence="6">
    <location>
        <begin position="1128"/>
        <end position="1137"/>
    </location>
</feature>
<dbReference type="GO" id="GO:0012505">
    <property type="term" value="C:endomembrane system"/>
    <property type="evidence" value="ECO:0007669"/>
    <property type="project" value="UniProtKB-SubCell"/>
</dbReference>
<feature type="domain" description="Clathrin/coatomer adaptor adaptin-like N-terminal" evidence="7">
    <location>
        <begin position="391"/>
        <end position="983"/>
    </location>
</feature>
<dbReference type="GO" id="GO:0016192">
    <property type="term" value="P:vesicle-mediated transport"/>
    <property type="evidence" value="ECO:0007669"/>
    <property type="project" value="InterPro"/>
</dbReference>
<dbReference type="InterPro" id="IPR016024">
    <property type="entry name" value="ARM-type_fold"/>
</dbReference>
<evidence type="ECO:0000256" key="3">
    <source>
        <dbReference type="ARBA" id="ARBA00022448"/>
    </source>
</evidence>
<feature type="compositionally biased region" description="Polar residues" evidence="6">
    <location>
        <begin position="1116"/>
        <end position="1127"/>
    </location>
</feature>
<dbReference type="OrthoDB" id="10254310at2759"/>
<evidence type="ECO:0000256" key="6">
    <source>
        <dbReference type="SAM" id="MobiDB-lite"/>
    </source>
</evidence>
<dbReference type="InterPro" id="IPR027417">
    <property type="entry name" value="P-loop_NTPase"/>
</dbReference>
<dbReference type="Pfam" id="PF05625">
    <property type="entry name" value="PAXNEB"/>
    <property type="match status" value="1"/>
</dbReference>
<gene>
    <name evidence="8" type="ORF">MERGE_001082</name>
</gene>
<accession>A0A899G5Z2</accession>
<keyword evidence="9" id="KW-1185">Reference proteome</keyword>
<dbReference type="AlphaFoldDB" id="A0A899G5Z2"/>
<protein>
    <recommendedName>
        <fullName evidence="7">Clathrin/coatomer adaptor adaptin-like N-terminal domain-containing protein</fullName>
    </recommendedName>
</protein>
<dbReference type="EMBL" id="CP054544">
    <property type="protein sequence ID" value="QSL66698.1"/>
    <property type="molecule type" value="Genomic_DNA"/>
</dbReference>
<dbReference type="InterPro" id="IPR026739">
    <property type="entry name" value="AP_beta"/>
</dbReference>
<evidence type="ECO:0000313" key="9">
    <source>
        <dbReference type="Proteomes" id="UP000663699"/>
    </source>
</evidence>
<evidence type="ECO:0000256" key="5">
    <source>
        <dbReference type="ARBA" id="ARBA00023136"/>
    </source>
</evidence>
<dbReference type="GO" id="GO:0030117">
    <property type="term" value="C:membrane coat"/>
    <property type="evidence" value="ECO:0007669"/>
    <property type="project" value="InterPro"/>
</dbReference>
<evidence type="ECO:0000313" key="8">
    <source>
        <dbReference type="EMBL" id="QSL66698.1"/>
    </source>
</evidence>
<dbReference type="GO" id="GO:0033588">
    <property type="term" value="C:elongator holoenzyme complex"/>
    <property type="evidence" value="ECO:0007669"/>
    <property type="project" value="InterPro"/>
</dbReference>
<evidence type="ECO:0000259" key="7">
    <source>
        <dbReference type="Pfam" id="PF01602"/>
    </source>
</evidence>
<dbReference type="GO" id="GO:0002098">
    <property type="term" value="P:tRNA wobble uridine modification"/>
    <property type="evidence" value="ECO:0007669"/>
    <property type="project" value="InterPro"/>
</dbReference>
<dbReference type="PANTHER" id="PTHR11134">
    <property type="entry name" value="ADAPTOR COMPLEX SUBUNIT BETA FAMILY MEMBER"/>
    <property type="match status" value="1"/>
</dbReference>
<reference evidence="8" key="1">
    <citation type="submission" date="2020-06" db="EMBL/GenBank/DDBJ databases">
        <title>Genomes of multiple members of Pneumocystis genus reveal paths to human pathogen Pneumocystis jirovecii.</title>
        <authorList>
            <person name="Cisse O.H."/>
            <person name="Ma L."/>
            <person name="Dekker J."/>
            <person name="Khil P."/>
            <person name="Jo J."/>
            <person name="Brenchley J."/>
            <person name="Blair R."/>
            <person name="Pahar B."/>
            <person name="Chabe M."/>
            <person name="Van Rompay K.A."/>
            <person name="Keesler R."/>
            <person name="Sukura A."/>
            <person name="Hirsch V."/>
            <person name="Kutty G."/>
            <person name="Liu Y."/>
            <person name="Peng L."/>
            <person name="Chen J."/>
            <person name="Song J."/>
            <person name="Weissenbacher-Lang C."/>
            <person name="Xu J."/>
            <person name="Upham N.S."/>
            <person name="Stajich J.E."/>
            <person name="Cuomo C.A."/>
            <person name="Cushion M.T."/>
            <person name="Kovacs J.A."/>
        </authorList>
    </citation>
    <scope>NUCLEOTIDE SEQUENCE</scope>
    <source>
        <strain evidence="8">2A</strain>
    </source>
</reference>
<organism evidence="8 9">
    <name type="scientific">Pneumocystis wakefieldiae</name>
    <dbReference type="NCBI Taxonomy" id="38082"/>
    <lineage>
        <taxon>Eukaryota</taxon>
        <taxon>Fungi</taxon>
        <taxon>Dikarya</taxon>
        <taxon>Ascomycota</taxon>
        <taxon>Taphrinomycotina</taxon>
        <taxon>Pneumocystomycetes</taxon>
        <taxon>Pneumocystaceae</taxon>
        <taxon>Pneumocystis</taxon>
    </lineage>
</organism>
<comment type="subcellular location">
    <subcellularLocation>
        <location evidence="1">Endomembrane system</location>
    </subcellularLocation>
</comment>
<dbReference type="Gene3D" id="3.40.50.300">
    <property type="entry name" value="P-loop containing nucleotide triphosphate hydrolases"/>
    <property type="match status" value="1"/>
</dbReference>
<dbReference type="SUPFAM" id="SSF48371">
    <property type="entry name" value="ARM repeat"/>
    <property type="match status" value="1"/>
</dbReference>
<dbReference type="InterPro" id="IPR011989">
    <property type="entry name" value="ARM-like"/>
</dbReference>
<evidence type="ECO:0000256" key="4">
    <source>
        <dbReference type="ARBA" id="ARBA00022927"/>
    </source>
</evidence>
<evidence type="ECO:0000256" key="1">
    <source>
        <dbReference type="ARBA" id="ARBA00004308"/>
    </source>
</evidence>